<dbReference type="Pfam" id="PF06839">
    <property type="entry name" value="Zn_ribbon_GRF"/>
    <property type="match status" value="1"/>
</dbReference>
<evidence type="ECO:0000256" key="4">
    <source>
        <dbReference type="PROSITE-ProRule" id="PRU01343"/>
    </source>
</evidence>
<evidence type="ECO:0000313" key="7">
    <source>
        <dbReference type="EMBL" id="WOH11753.1"/>
    </source>
</evidence>
<dbReference type="GO" id="GO:0008270">
    <property type="term" value="F:zinc ion binding"/>
    <property type="evidence" value="ECO:0007669"/>
    <property type="project" value="UniProtKB-KW"/>
</dbReference>
<keyword evidence="8" id="KW-1185">Reference proteome</keyword>
<name>A0AAF1BBG2_DAUCS</name>
<keyword evidence="1" id="KW-0479">Metal-binding</keyword>
<reference evidence="7" key="2">
    <citation type="submission" date="2022-03" db="EMBL/GenBank/DDBJ databases">
        <title>Draft title - Genomic analysis of global carrot germplasm unveils the trajectory of domestication and the origin of high carotenoid orange carrot.</title>
        <authorList>
            <person name="Iorizzo M."/>
            <person name="Ellison S."/>
            <person name="Senalik D."/>
            <person name="Macko-Podgorni A."/>
            <person name="Grzebelus D."/>
            <person name="Bostan H."/>
            <person name="Rolling W."/>
            <person name="Curaba J."/>
            <person name="Simon P."/>
        </authorList>
    </citation>
    <scope>NUCLEOTIDE SEQUENCE</scope>
    <source>
        <tissue evidence="7">Leaf</tissue>
    </source>
</reference>
<evidence type="ECO:0000256" key="3">
    <source>
        <dbReference type="ARBA" id="ARBA00022833"/>
    </source>
</evidence>
<dbReference type="PANTHER" id="PTHR33248">
    <property type="entry name" value="ZINC ION-BINDING PROTEIN"/>
    <property type="match status" value="1"/>
</dbReference>
<evidence type="ECO:0000256" key="1">
    <source>
        <dbReference type="ARBA" id="ARBA00022723"/>
    </source>
</evidence>
<evidence type="ECO:0000256" key="5">
    <source>
        <dbReference type="SAM" id="Coils"/>
    </source>
</evidence>
<reference evidence="7" key="1">
    <citation type="journal article" date="2016" name="Nat. Genet.">
        <title>A high-quality carrot genome assembly provides new insights into carotenoid accumulation and asterid genome evolution.</title>
        <authorList>
            <person name="Iorizzo M."/>
            <person name="Ellison S."/>
            <person name="Senalik D."/>
            <person name="Zeng P."/>
            <person name="Satapoomin P."/>
            <person name="Huang J."/>
            <person name="Bowman M."/>
            <person name="Iovene M."/>
            <person name="Sanseverino W."/>
            <person name="Cavagnaro P."/>
            <person name="Yildiz M."/>
            <person name="Macko-Podgorni A."/>
            <person name="Moranska E."/>
            <person name="Grzebelus E."/>
            <person name="Grzebelus D."/>
            <person name="Ashrafi H."/>
            <person name="Zheng Z."/>
            <person name="Cheng S."/>
            <person name="Spooner D."/>
            <person name="Van Deynze A."/>
            <person name="Simon P."/>
        </authorList>
    </citation>
    <scope>NUCLEOTIDE SEQUENCE</scope>
    <source>
        <tissue evidence="7">Leaf</tissue>
    </source>
</reference>
<proteinExistence type="predicted"/>
<keyword evidence="2 4" id="KW-0863">Zinc-finger</keyword>
<organism evidence="7 8">
    <name type="scientific">Daucus carota subsp. sativus</name>
    <name type="common">Carrot</name>
    <dbReference type="NCBI Taxonomy" id="79200"/>
    <lineage>
        <taxon>Eukaryota</taxon>
        <taxon>Viridiplantae</taxon>
        <taxon>Streptophyta</taxon>
        <taxon>Embryophyta</taxon>
        <taxon>Tracheophyta</taxon>
        <taxon>Spermatophyta</taxon>
        <taxon>Magnoliopsida</taxon>
        <taxon>eudicotyledons</taxon>
        <taxon>Gunneridae</taxon>
        <taxon>Pentapetalae</taxon>
        <taxon>asterids</taxon>
        <taxon>campanulids</taxon>
        <taxon>Apiales</taxon>
        <taxon>Apiaceae</taxon>
        <taxon>Apioideae</taxon>
        <taxon>Scandiceae</taxon>
        <taxon>Daucinae</taxon>
        <taxon>Daucus</taxon>
        <taxon>Daucus sect. Daucus</taxon>
    </lineage>
</organism>
<dbReference type="InterPro" id="IPR010666">
    <property type="entry name" value="Znf_GRF"/>
</dbReference>
<feature type="domain" description="GRF-type" evidence="6">
    <location>
        <begin position="28"/>
        <end position="69"/>
    </location>
</feature>
<dbReference type="Proteomes" id="UP000077755">
    <property type="component" value="Chromosome 8"/>
</dbReference>
<gene>
    <name evidence="7" type="ORF">DCAR_0831244</name>
</gene>
<sequence>MATNQSPIGKTGSSSSIDSVRKEEHKSCFCGRRARVFTSWTLKNPGRRFYTCATPKNNGCHYFEWFAEEFCPRSLDVITHLNHRRIYLEEKLKVVEEDLAESMEKKKLLKVERNLLIEARMKLEAEKNRMKKQMKLCVVVVLIVVLIVSK</sequence>
<dbReference type="AlphaFoldDB" id="A0AAF1BBG2"/>
<accession>A0AAF1BBG2</accession>
<evidence type="ECO:0000256" key="2">
    <source>
        <dbReference type="ARBA" id="ARBA00022771"/>
    </source>
</evidence>
<keyword evidence="5" id="KW-0175">Coiled coil</keyword>
<evidence type="ECO:0000313" key="8">
    <source>
        <dbReference type="Proteomes" id="UP000077755"/>
    </source>
</evidence>
<dbReference type="PROSITE" id="PS51999">
    <property type="entry name" value="ZF_GRF"/>
    <property type="match status" value="1"/>
</dbReference>
<dbReference type="EMBL" id="CP093350">
    <property type="protein sequence ID" value="WOH11753.1"/>
    <property type="molecule type" value="Genomic_DNA"/>
</dbReference>
<evidence type="ECO:0000259" key="6">
    <source>
        <dbReference type="PROSITE" id="PS51999"/>
    </source>
</evidence>
<keyword evidence="3" id="KW-0862">Zinc</keyword>
<protein>
    <recommendedName>
        <fullName evidence="6">GRF-type domain-containing protein</fullName>
    </recommendedName>
</protein>
<feature type="coiled-coil region" evidence="5">
    <location>
        <begin position="92"/>
        <end position="133"/>
    </location>
</feature>